<evidence type="ECO:0000313" key="13">
    <source>
        <dbReference type="EMBL" id="ROQ20001.1"/>
    </source>
</evidence>
<evidence type="ECO:0000313" key="14">
    <source>
        <dbReference type="Proteomes" id="UP000273643"/>
    </source>
</evidence>
<keyword evidence="14" id="KW-1185">Reference proteome</keyword>
<dbReference type="PROSITE" id="PS50885">
    <property type="entry name" value="HAMP"/>
    <property type="match status" value="1"/>
</dbReference>
<evidence type="ECO:0000259" key="11">
    <source>
        <dbReference type="PROSITE" id="PS50885"/>
    </source>
</evidence>
<accession>A0A3N1NX67</accession>
<dbReference type="Pfam" id="PF00990">
    <property type="entry name" value="GGDEF"/>
    <property type="match status" value="1"/>
</dbReference>
<keyword evidence="6" id="KW-0812">Transmembrane</keyword>
<sequence length="865" mass="98708">MPLMTSINTKLLAIVVLFAAISGVLIGLWQGAEESRRLQQGYDERLQMLGERYRDRLTQEFARRQNLLVATRDALADSLIRTAGDTVPLDFGFQRDPDGAVREYLGESGLFIHRDSPITDDMRRLVYHTNGTWLNIEPLLKTQFNAFYLITKDRVSRIWPASLVSGHLPAHDVTQEIFYTLAAPVENPLGKPRWTPIYFDYYPQVWTTSLLVPLYVNGQFEGVVGADLDMSFLFSQINQLESDFESLNGFIFSADGELILHGDQSLSAPAQQRGDYEVFNQRAELSPGMREFIDRSRSGQWPPGGVYNHELRGDIQRISYQPLPELDWYIGLHYPESMLESRHAETMMTIYQNIAGMLLFLSLGMYYGLKWLVTRRILKLADMTERIGADNWSIRLPESGNDEISQLARGMNRMLEKINELFRGLNNSIQDMERLAYYDQLTGLENRLLFKEQLRTALYAIRREDQNLALLYLDLDHFKDINDSLGHEAGDRLLVSVSQRLRACLREEDSVARLGGDEFAILLRNVSEPRYASVVAEKIIDALGYPIRLNAQEVVVGTSIGITLAPDDSRDLELLMRNADLAMYQAKYHGRNVYRFYTPDMNREVEQRLRLERELRLALQNHEFELYYQTQLDMQTGRVVGIEALLRWNHPERGLVPPNEFIPAAEDSGLIVPIGQWVLRAACQQAKNLYKAQFKHVKVSINVSARQLSDRDFVSDFKAVVRDTGVEPEQLVLEVTESTLMADTQVALAHLHALRTLGVGLAIDDFGTGYSSLSYLKRLPVTCLKVDRSFVQHLPADDEDRAITTLIVAMANSLNYRVVVEGVETEPQWAFLRECGCHFGQGYYFSYPVPVEQLMVGLLEAQKRH</sequence>
<dbReference type="GO" id="GO:0071111">
    <property type="term" value="F:cyclic-guanylate-specific phosphodiesterase activity"/>
    <property type="evidence" value="ECO:0007669"/>
    <property type="project" value="UniProtKB-EC"/>
</dbReference>
<dbReference type="FunFam" id="3.30.70.270:FF:000001">
    <property type="entry name" value="Diguanylate cyclase domain protein"/>
    <property type="match status" value="1"/>
</dbReference>
<dbReference type="AlphaFoldDB" id="A0A3N1NX67"/>
<dbReference type="GO" id="GO:0007165">
    <property type="term" value="P:signal transduction"/>
    <property type="evidence" value="ECO:0007669"/>
    <property type="project" value="InterPro"/>
</dbReference>
<dbReference type="CDD" id="cd01948">
    <property type="entry name" value="EAL"/>
    <property type="match status" value="1"/>
</dbReference>
<dbReference type="CDD" id="cd06225">
    <property type="entry name" value="HAMP"/>
    <property type="match status" value="1"/>
</dbReference>
<dbReference type="PANTHER" id="PTHR44757">
    <property type="entry name" value="DIGUANYLATE CYCLASE DGCP"/>
    <property type="match status" value="1"/>
</dbReference>
<keyword evidence="5" id="KW-0973">c-di-GMP</keyword>
<name>A0A3N1NX67_9GAMM</name>
<keyword evidence="4" id="KW-1003">Cell membrane</keyword>
<evidence type="ECO:0000259" key="10">
    <source>
        <dbReference type="PROSITE" id="PS50883"/>
    </source>
</evidence>
<dbReference type="InterPro" id="IPR029787">
    <property type="entry name" value="Nucleotide_cyclase"/>
</dbReference>
<reference evidence="13 14" key="1">
    <citation type="submission" date="2018-11" db="EMBL/GenBank/DDBJ databases">
        <title>Genomic Encyclopedia of Type Strains, Phase IV (KMG-IV): sequencing the most valuable type-strain genomes for metagenomic binning, comparative biology and taxonomic classification.</title>
        <authorList>
            <person name="Goeker M."/>
        </authorList>
    </citation>
    <scope>NUCLEOTIDE SEQUENCE [LARGE SCALE GENOMIC DNA]</scope>
    <source>
        <strain evidence="13 14">DSM 16974</strain>
    </source>
</reference>
<dbReference type="EMBL" id="RJUK01000001">
    <property type="protein sequence ID" value="ROQ20001.1"/>
    <property type="molecule type" value="Genomic_DNA"/>
</dbReference>
<dbReference type="PROSITE" id="PS50887">
    <property type="entry name" value="GGDEF"/>
    <property type="match status" value="1"/>
</dbReference>
<evidence type="ECO:0000256" key="3">
    <source>
        <dbReference type="ARBA" id="ARBA00012282"/>
    </source>
</evidence>
<dbReference type="InterPro" id="IPR043128">
    <property type="entry name" value="Rev_trsase/Diguanyl_cyclase"/>
</dbReference>
<dbReference type="InterPro" id="IPR033479">
    <property type="entry name" value="dCache_1"/>
</dbReference>
<dbReference type="PROSITE" id="PS50883">
    <property type="entry name" value="EAL"/>
    <property type="match status" value="1"/>
</dbReference>
<feature type="domain" description="HAMP" evidence="11">
    <location>
        <begin position="371"/>
        <end position="423"/>
    </location>
</feature>
<feature type="domain" description="GGDEF" evidence="12">
    <location>
        <begin position="466"/>
        <end position="599"/>
    </location>
</feature>
<dbReference type="CDD" id="cd01949">
    <property type="entry name" value="GGDEF"/>
    <property type="match status" value="1"/>
</dbReference>
<keyword evidence="7" id="KW-1133">Transmembrane helix</keyword>
<dbReference type="PANTHER" id="PTHR44757:SF2">
    <property type="entry name" value="BIOFILM ARCHITECTURE MAINTENANCE PROTEIN MBAA"/>
    <property type="match status" value="1"/>
</dbReference>
<dbReference type="Gene3D" id="6.10.340.10">
    <property type="match status" value="1"/>
</dbReference>
<dbReference type="InterPro" id="IPR000160">
    <property type="entry name" value="GGDEF_dom"/>
</dbReference>
<dbReference type="SMART" id="SM00267">
    <property type="entry name" value="GGDEF"/>
    <property type="match status" value="1"/>
</dbReference>
<dbReference type="FunFam" id="3.20.20.450:FF:000001">
    <property type="entry name" value="Cyclic di-GMP phosphodiesterase yahA"/>
    <property type="match status" value="1"/>
</dbReference>
<dbReference type="Gene3D" id="3.30.450.20">
    <property type="entry name" value="PAS domain"/>
    <property type="match status" value="1"/>
</dbReference>
<dbReference type="SUPFAM" id="SSF141868">
    <property type="entry name" value="EAL domain-like"/>
    <property type="match status" value="1"/>
</dbReference>
<dbReference type="NCBIfam" id="TIGR00254">
    <property type="entry name" value="GGDEF"/>
    <property type="match status" value="1"/>
</dbReference>
<protein>
    <recommendedName>
        <fullName evidence="3">cyclic-guanylate-specific phosphodiesterase</fullName>
        <ecNumber evidence="3">3.1.4.52</ecNumber>
    </recommendedName>
</protein>
<gene>
    <name evidence="13" type="ORF">EDC38_0592</name>
</gene>
<dbReference type="InterPro" id="IPR003660">
    <property type="entry name" value="HAMP_dom"/>
</dbReference>
<evidence type="ECO:0000256" key="9">
    <source>
        <dbReference type="ARBA" id="ARBA00051114"/>
    </source>
</evidence>
<comment type="subcellular location">
    <subcellularLocation>
        <location evidence="2">Cell membrane</location>
        <topology evidence="2">Multi-pass membrane protein</topology>
    </subcellularLocation>
</comment>
<dbReference type="InterPro" id="IPR035919">
    <property type="entry name" value="EAL_sf"/>
</dbReference>
<dbReference type="SMART" id="SM00304">
    <property type="entry name" value="HAMP"/>
    <property type="match status" value="1"/>
</dbReference>
<dbReference type="Gene3D" id="3.30.70.270">
    <property type="match status" value="1"/>
</dbReference>
<dbReference type="SUPFAM" id="SSF55073">
    <property type="entry name" value="Nucleotide cyclase"/>
    <property type="match status" value="1"/>
</dbReference>
<dbReference type="Pfam" id="PF02743">
    <property type="entry name" value="dCache_1"/>
    <property type="match status" value="1"/>
</dbReference>
<comment type="catalytic activity">
    <reaction evidence="9">
        <text>3',3'-c-di-GMP + H2O = 5'-phosphoguanylyl(3'-&gt;5')guanosine + H(+)</text>
        <dbReference type="Rhea" id="RHEA:24902"/>
        <dbReference type="ChEBI" id="CHEBI:15377"/>
        <dbReference type="ChEBI" id="CHEBI:15378"/>
        <dbReference type="ChEBI" id="CHEBI:58754"/>
        <dbReference type="ChEBI" id="CHEBI:58805"/>
        <dbReference type="EC" id="3.1.4.52"/>
    </reaction>
    <physiologicalReaction direction="left-to-right" evidence="9">
        <dbReference type="Rhea" id="RHEA:24903"/>
    </physiologicalReaction>
</comment>
<dbReference type="Pfam" id="PF00563">
    <property type="entry name" value="EAL"/>
    <property type="match status" value="1"/>
</dbReference>
<evidence type="ECO:0000256" key="4">
    <source>
        <dbReference type="ARBA" id="ARBA00022475"/>
    </source>
</evidence>
<dbReference type="InterPro" id="IPR001633">
    <property type="entry name" value="EAL_dom"/>
</dbReference>
<dbReference type="InterPro" id="IPR052155">
    <property type="entry name" value="Biofilm_reg_signaling"/>
</dbReference>
<evidence type="ECO:0000256" key="2">
    <source>
        <dbReference type="ARBA" id="ARBA00004651"/>
    </source>
</evidence>
<comment type="caution">
    <text evidence="13">The sequence shown here is derived from an EMBL/GenBank/DDBJ whole genome shotgun (WGS) entry which is preliminary data.</text>
</comment>
<dbReference type="EC" id="3.1.4.52" evidence="3"/>
<evidence type="ECO:0000256" key="8">
    <source>
        <dbReference type="ARBA" id="ARBA00023136"/>
    </source>
</evidence>
<evidence type="ECO:0000259" key="12">
    <source>
        <dbReference type="PROSITE" id="PS50887"/>
    </source>
</evidence>
<dbReference type="GO" id="GO:0005886">
    <property type="term" value="C:plasma membrane"/>
    <property type="evidence" value="ECO:0007669"/>
    <property type="project" value="UniProtKB-SubCell"/>
</dbReference>
<dbReference type="SMART" id="SM00052">
    <property type="entry name" value="EAL"/>
    <property type="match status" value="1"/>
</dbReference>
<evidence type="ECO:0000256" key="1">
    <source>
        <dbReference type="ARBA" id="ARBA00001946"/>
    </source>
</evidence>
<comment type="cofactor">
    <cofactor evidence="1">
        <name>Mg(2+)</name>
        <dbReference type="ChEBI" id="CHEBI:18420"/>
    </cofactor>
</comment>
<evidence type="ECO:0000256" key="5">
    <source>
        <dbReference type="ARBA" id="ARBA00022636"/>
    </source>
</evidence>
<dbReference type="Proteomes" id="UP000273643">
    <property type="component" value="Unassembled WGS sequence"/>
</dbReference>
<dbReference type="Pfam" id="PF00672">
    <property type="entry name" value="HAMP"/>
    <property type="match status" value="1"/>
</dbReference>
<keyword evidence="8" id="KW-0472">Membrane</keyword>
<dbReference type="SUPFAM" id="SSF158472">
    <property type="entry name" value="HAMP domain-like"/>
    <property type="match status" value="1"/>
</dbReference>
<dbReference type="GO" id="GO:0071732">
    <property type="term" value="P:cellular response to nitric oxide"/>
    <property type="evidence" value="ECO:0007669"/>
    <property type="project" value="UniProtKB-ARBA"/>
</dbReference>
<evidence type="ECO:0000256" key="6">
    <source>
        <dbReference type="ARBA" id="ARBA00022692"/>
    </source>
</evidence>
<dbReference type="OrthoDB" id="8553030at2"/>
<evidence type="ECO:0000256" key="7">
    <source>
        <dbReference type="ARBA" id="ARBA00022989"/>
    </source>
</evidence>
<proteinExistence type="predicted"/>
<dbReference type="Gene3D" id="3.20.20.450">
    <property type="entry name" value="EAL domain"/>
    <property type="match status" value="1"/>
</dbReference>
<organism evidence="13 14">
    <name type="scientific">Marinimicrobium koreense</name>
    <dbReference type="NCBI Taxonomy" id="306545"/>
    <lineage>
        <taxon>Bacteria</taxon>
        <taxon>Pseudomonadati</taxon>
        <taxon>Pseudomonadota</taxon>
        <taxon>Gammaproteobacteria</taxon>
        <taxon>Cellvibrionales</taxon>
        <taxon>Cellvibrionaceae</taxon>
        <taxon>Marinimicrobium</taxon>
    </lineage>
</organism>
<feature type="domain" description="EAL" evidence="10">
    <location>
        <begin position="608"/>
        <end position="862"/>
    </location>
</feature>